<feature type="region of interest" description="Disordered" evidence="1">
    <location>
        <begin position="21"/>
        <end position="40"/>
    </location>
</feature>
<name>A0A679BDE4_ORYNI</name>
<sequence>MLPPLESPPHRAVVAVGFAGSRSTSAAPPPSRFAAGTPVSSPVGLTPTAAFGLECRSPGRRIQARVGVMEFGWALRRPMRLPDSPRHERGLPAALRGVGVKPEVDDWACCNVV</sequence>
<accession>A0A679BDE4</accession>
<reference evidence="2" key="1">
    <citation type="submission" date="2018-08" db="EMBL/GenBank/DDBJ databases">
        <title>Oryza nivara genomic DNA, chromosome 11, BAC clone:BBa0106C08.</title>
        <authorList>
            <person name="Wu J."/>
            <person name="Kanamori H."/>
        </authorList>
    </citation>
    <scope>NUCLEOTIDE SEQUENCE</scope>
    <source>
        <strain evidence="2">W0106</strain>
    </source>
</reference>
<feature type="compositionally biased region" description="Low complexity" evidence="1">
    <location>
        <begin position="21"/>
        <end position="36"/>
    </location>
</feature>
<evidence type="ECO:0000256" key="1">
    <source>
        <dbReference type="SAM" id="MobiDB-lite"/>
    </source>
</evidence>
<dbReference type="AlphaFoldDB" id="A0A679BDE4"/>
<proteinExistence type="predicted"/>
<dbReference type="EMBL" id="AP018871">
    <property type="protein sequence ID" value="BBF89768.1"/>
    <property type="molecule type" value="Genomic_DNA"/>
</dbReference>
<evidence type="ECO:0000313" key="2">
    <source>
        <dbReference type="EMBL" id="BBF89768.1"/>
    </source>
</evidence>
<gene>
    <name evidence="2" type="primary">BBa0106C08.28</name>
</gene>
<protein>
    <submittedName>
        <fullName evidence="2">Uncharacterized protein</fullName>
    </submittedName>
</protein>
<organism evidence="2">
    <name type="scientific">Oryza nivara</name>
    <name type="common">Indian wild rice</name>
    <name type="synonym">Oryza sativa f. spontanea</name>
    <dbReference type="NCBI Taxonomy" id="4536"/>
    <lineage>
        <taxon>Eukaryota</taxon>
        <taxon>Viridiplantae</taxon>
        <taxon>Streptophyta</taxon>
        <taxon>Embryophyta</taxon>
        <taxon>Tracheophyta</taxon>
        <taxon>Spermatophyta</taxon>
        <taxon>Magnoliopsida</taxon>
        <taxon>Liliopsida</taxon>
        <taxon>Poales</taxon>
        <taxon>Poaceae</taxon>
        <taxon>BOP clade</taxon>
        <taxon>Oryzoideae</taxon>
        <taxon>Oryzeae</taxon>
        <taxon>Oryzinae</taxon>
        <taxon>Oryza</taxon>
    </lineage>
</organism>